<evidence type="ECO:0000313" key="4">
    <source>
        <dbReference type="Proteomes" id="UP000254259"/>
    </source>
</evidence>
<protein>
    <recommendedName>
        <fullName evidence="5">Extra-cytoplasmic solute receptor</fullName>
    </recommendedName>
</protein>
<dbReference type="RefSeq" id="WP_026164250.1">
    <property type="nucleotide sequence ID" value="NZ_CP016949.1"/>
</dbReference>
<feature type="chain" id="PRO_5041072601" description="Extra-cytoplasmic solute receptor" evidence="2">
    <location>
        <begin position="24"/>
        <end position="323"/>
    </location>
</feature>
<organism evidence="3 4">
    <name type="scientific">Cupriavidus taiwanensis</name>
    <dbReference type="NCBI Taxonomy" id="164546"/>
    <lineage>
        <taxon>Bacteria</taxon>
        <taxon>Pseudomonadati</taxon>
        <taxon>Pseudomonadota</taxon>
        <taxon>Betaproteobacteria</taxon>
        <taxon>Burkholderiales</taxon>
        <taxon>Burkholderiaceae</taxon>
        <taxon>Cupriavidus</taxon>
    </lineage>
</organism>
<comment type="similarity">
    <text evidence="1">Belongs to the UPF0065 (bug) family.</text>
</comment>
<evidence type="ECO:0008006" key="5">
    <source>
        <dbReference type="Google" id="ProtNLM"/>
    </source>
</evidence>
<dbReference type="EMBL" id="LT984814">
    <property type="protein sequence ID" value="SPD66690.1"/>
    <property type="molecule type" value="Genomic_DNA"/>
</dbReference>
<dbReference type="CDD" id="cd13578">
    <property type="entry name" value="PBP2_Bug27"/>
    <property type="match status" value="1"/>
</dbReference>
<keyword evidence="3" id="KW-0614">Plasmid</keyword>
<dbReference type="Gene3D" id="3.40.190.150">
    <property type="entry name" value="Bordetella uptake gene, domain 1"/>
    <property type="match status" value="1"/>
</dbReference>
<dbReference type="InterPro" id="IPR042100">
    <property type="entry name" value="Bug_dom1"/>
</dbReference>
<dbReference type="InterPro" id="IPR005064">
    <property type="entry name" value="BUG"/>
</dbReference>
<proteinExistence type="inferred from homology"/>
<dbReference type="Pfam" id="PF03401">
    <property type="entry name" value="TctC"/>
    <property type="match status" value="1"/>
</dbReference>
<name>A0A375ENX2_9BURK</name>
<dbReference type="PANTHER" id="PTHR42928">
    <property type="entry name" value="TRICARBOXYLATE-BINDING PROTEIN"/>
    <property type="match status" value="1"/>
</dbReference>
<sequence>MHAFKSLLAMTLASVAFIGSASANSNYPTKPVSIIVPFAPGGGSDNVSRYIATRLSEKTKAQFLIDNRPGAGTNIGNEAAARAAPDGQTLLFGQVALSINPFVYKKLRYDTEKDFVPVVQIATSPTVLVVTRDFPEKDLKGVIRYIKANPGKVNFASGGKGTSVHLAGELFRSMTHAEMIHVPYKGSGPAVTDLIGGQVQMMFDTAASALPQLKGGKLRAIAVTGTHRLPELPDVPTFAEAGLNGFDAPAWYGLLAPAGTPKQAIQFLNTQVNEILKEPATRQRLAQLGAEPAGGSPEDLARFMRAESARWSAVVKTANVAAD</sequence>
<dbReference type="Gene3D" id="3.40.190.10">
    <property type="entry name" value="Periplasmic binding protein-like II"/>
    <property type="match status" value="1"/>
</dbReference>
<evidence type="ECO:0000256" key="2">
    <source>
        <dbReference type="SAM" id="SignalP"/>
    </source>
</evidence>
<dbReference type="AlphaFoldDB" id="A0A375ENX2"/>
<dbReference type="PANTHER" id="PTHR42928:SF5">
    <property type="entry name" value="BLR1237 PROTEIN"/>
    <property type="match status" value="1"/>
</dbReference>
<feature type="signal peptide" evidence="2">
    <location>
        <begin position="1"/>
        <end position="23"/>
    </location>
</feature>
<dbReference type="Proteomes" id="UP000254259">
    <property type="component" value="Plasmid CBM2636_mp"/>
</dbReference>
<accession>A0A375ENX2</accession>
<keyword evidence="2" id="KW-0732">Signal</keyword>
<evidence type="ECO:0000256" key="1">
    <source>
        <dbReference type="ARBA" id="ARBA00006987"/>
    </source>
</evidence>
<dbReference type="SUPFAM" id="SSF53850">
    <property type="entry name" value="Periplasmic binding protein-like II"/>
    <property type="match status" value="1"/>
</dbReference>
<gene>
    <name evidence="3" type="ORF">CBM2636_MP10326</name>
</gene>
<dbReference type="PIRSF" id="PIRSF017082">
    <property type="entry name" value="YflP"/>
    <property type="match status" value="1"/>
</dbReference>
<reference evidence="3 4" key="1">
    <citation type="submission" date="2018-01" db="EMBL/GenBank/DDBJ databases">
        <authorList>
            <person name="Clerissi C."/>
        </authorList>
    </citation>
    <scope>NUCLEOTIDE SEQUENCE [LARGE SCALE GENOMIC DNA]</scope>
    <source>
        <strain evidence="3">Cupriavidus taiwanensis SWF 66322</strain>
        <plasmid evidence="4">cbm2636_mp</plasmid>
    </source>
</reference>
<evidence type="ECO:0000313" key="3">
    <source>
        <dbReference type="EMBL" id="SPD66690.1"/>
    </source>
</evidence>
<geneLocation type="plasmid" evidence="4">
    <name>cbm2636_mp</name>
</geneLocation>